<sequence>MHPLPLDWALLALAVVLDVIANVLLKLSDGFRKRAYGVVAIGLVLGAFTALSLAVERIDLSLAYAIWGGFGIVATMATGWVLFGQRLAVVGWVGLSLVIGGMSLLKFAAS</sequence>
<evidence type="ECO:0000256" key="1">
    <source>
        <dbReference type="ARBA" id="ARBA00004429"/>
    </source>
</evidence>
<dbReference type="AlphaFoldDB" id="A0A212KMT9"/>
<feature type="transmembrane region" description="Helical" evidence="11">
    <location>
        <begin position="61"/>
        <end position="82"/>
    </location>
</feature>
<comment type="subcellular location">
    <subcellularLocation>
        <location evidence="1">Cell inner membrane</location>
        <topology evidence="1">Multi-pass membrane protein</topology>
    </subcellularLocation>
    <subcellularLocation>
        <location evidence="10">Cell membrane</location>
        <topology evidence="10">Multi-pass membrane protein</topology>
    </subcellularLocation>
</comment>
<evidence type="ECO:0000256" key="3">
    <source>
        <dbReference type="ARBA" id="ARBA00021114"/>
    </source>
</evidence>
<keyword evidence="9 11" id="KW-0472">Membrane</keyword>
<evidence type="ECO:0000256" key="4">
    <source>
        <dbReference type="ARBA" id="ARBA00022448"/>
    </source>
</evidence>
<dbReference type="GO" id="GO:1990961">
    <property type="term" value="P:xenobiotic detoxification by transmembrane export across the plasma membrane"/>
    <property type="evidence" value="ECO:0007669"/>
    <property type="project" value="UniProtKB-ARBA"/>
</dbReference>
<dbReference type="GO" id="GO:0015199">
    <property type="term" value="F:amino-acid betaine transmembrane transporter activity"/>
    <property type="evidence" value="ECO:0007669"/>
    <property type="project" value="TreeGrafter"/>
</dbReference>
<protein>
    <recommendedName>
        <fullName evidence="3">Spermidine export protein MdtI</fullName>
    </recommendedName>
</protein>
<feature type="transmembrane region" description="Helical" evidence="11">
    <location>
        <begin position="37"/>
        <end position="55"/>
    </location>
</feature>
<dbReference type="GO" id="GO:0015297">
    <property type="term" value="F:antiporter activity"/>
    <property type="evidence" value="ECO:0007669"/>
    <property type="project" value="TreeGrafter"/>
</dbReference>
<dbReference type="PANTHER" id="PTHR30561">
    <property type="entry name" value="SMR FAMILY PROTON-DEPENDENT DRUG EFFLUX TRANSPORTER SUGE"/>
    <property type="match status" value="1"/>
</dbReference>
<evidence type="ECO:0000256" key="7">
    <source>
        <dbReference type="ARBA" id="ARBA00022692"/>
    </source>
</evidence>
<dbReference type="EMBL" id="FLUO01000003">
    <property type="protein sequence ID" value="SBW12974.1"/>
    <property type="molecule type" value="Genomic_DNA"/>
</dbReference>
<dbReference type="InterPro" id="IPR037185">
    <property type="entry name" value="EmrE-like"/>
</dbReference>
<comment type="subunit">
    <text evidence="2">Forms a complex with MdtJ.</text>
</comment>
<dbReference type="FunFam" id="1.10.3730.20:FF:000001">
    <property type="entry name" value="Quaternary ammonium compound resistance transporter SugE"/>
    <property type="match status" value="1"/>
</dbReference>
<keyword evidence="6" id="KW-0997">Cell inner membrane</keyword>
<evidence type="ECO:0000256" key="6">
    <source>
        <dbReference type="ARBA" id="ARBA00022519"/>
    </source>
</evidence>
<name>A0A212KMT9_9PROT</name>
<dbReference type="GO" id="GO:0015220">
    <property type="term" value="F:choline transmembrane transporter activity"/>
    <property type="evidence" value="ECO:0007669"/>
    <property type="project" value="TreeGrafter"/>
</dbReference>
<dbReference type="GO" id="GO:0031460">
    <property type="term" value="P:glycine betaine transport"/>
    <property type="evidence" value="ECO:0007669"/>
    <property type="project" value="TreeGrafter"/>
</dbReference>
<dbReference type="SUPFAM" id="SSF103481">
    <property type="entry name" value="Multidrug resistance efflux transporter EmrE"/>
    <property type="match status" value="1"/>
</dbReference>
<dbReference type="Gene3D" id="1.10.3730.20">
    <property type="match status" value="1"/>
</dbReference>
<dbReference type="NCBIfam" id="NF007934">
    <property type="entry name" value="PRK10650.1"/>
    <property type="match status" value="1"/>
</dbReference>
<keyword evidence="4" id="KW-0813">Transport</keyword>
<dbReference type="PANTHER" id="PTHR30561:SF6">
    <property type="entry name" value="SPERMIDINE EXPORT PROTEIN MDTI"/>
    <property type="match status" value="1"/>
</dbReference>
<evidence type="ECO:0000256" key="5">
    <source>
        <dbReference type="ARBA" id="ARBA00022475"/>
    </source>
</evidence>
<keyword evidence="8 11" id="KW-1133">Transmembrane helix</keyword>
<gene>
    <name evidence="12" type="primary">mdtI</name>
    <name evidence="12" type="ORF">KL86APRO_30465</name>
</gene>
<comment type="similarity">
    <text evidence="10">Belongs to the drug/metabolite transporter (DMT) superfamily. Small multidrug resistance (SMR) (TC 2.A.7.1) family.</text>
</comment>
<evidence type="ECO:0000313" key="12">
    <source>
        <dbReference type="EMBL" id="SBW12974.1"/>
    </source>
</evidence>
<dbReference type="Pfam" id="PF00893">
    <property type="entry name" value="Multi_Drug_Res"/>
    <property type="match status" value="1"/>
</dbReference>
<evidence type="ECO:0000256" key="9">
    <source>
        <dbReference type="ARBA" id="ARBA00023136"/>
    </source>
</evidence>
<feature type="transmembrane region" description="Helical" evidence="11">
    <location>
        <begin position="89"/>
        <end position="109"/>
    </location>
</feature>
<keyword evidence="7 10" id="KW-0812">Transmembrane</keyword>
<accession>A0A212KMT9</accession>
<evidence type="ECO:0000256" key="11">
    <source>
        <dbReference type="SAM" id="Phobius"/>
    </source>
</evidence>
<keyword evidence="5" id="KW-1003">Cell membrane</keyword>
<reference evidence="12" key="1">
    <citation type="submission" date="2016-04" db="EMBL/GenBank/DDBJ databases">
        <authorList>
            <person name="Evans L.H."/>
            <person name="Alamgir A."/>
            <person name="Owens N."/>
            <person name="Weber N.D."/>
            <person name="Virtaneva K."/>
            <person name="Barbian K."/>
            <person name="Babar A."/>
            <person name="Rosenke K."/>
        </authorList>
    </citation>
    <scope>NUCLEOTIDE SEQUENCE</scope>
    <source>
        <strain evidence="12">86</strain>
    </source>
</reference>
<dbReference type="GO" id="GO:0005886">
    <property type="term" value="C:plasma membrane"/>
    <property type="evidence" value="ECO:0007669"/>
    <property type="project" value="UniProtKB-SubCell"/>
</dbReference>
<evidence type="ECO:0000256" key="2">
    <source>
        <dbReference type="ARBA" id="ARBA00011359"/>
    </source>
</evidence>
<organism evidence="12">
    <name type="scientific">uncultured Alphaproteobacteria bacterium</name>
    <dbReference type="NCBI Taxonomy" id="91750"/>
    <lineage>
        <taxon>Bacteria</taxon>
        <taxon>Pseudomonadati</taxon>
        <taxon>Pseudomonadota</taxon>
        <taxon>Alphaproteobacteria</taxon>
        <taxon>environmental samples</taxon>
    </lineage>
</organism>
<proteinExistence type="inferred from homology"/>
<evidence type="ECO:0000256" key="10">
    <source>
        <dbReference type="RuleBase" id="RU003942"/>
    </source>
</evidence>
<dbReference type="InterPro" id="IPR000390">
    <property type="entry name" value="Small_drug/metabolite_transptr"/>
</dbReference>
<feature type="transmembrane region" description="Helical" evidence="11">
    <location>
        <begin position="6"/>
        <end position="25"/>
    </location>
</feature>
<dbReference type="InterPro" id="IPR045324">
    <property type="entry name" value="Small_multidrug_res"/>
</dbReference>
<evidence type="ECO:0000256" key="8">
    <source>
        <dbReference type="ARBA" id="ARBA00022989"/>
    </source>
</evidence>
<dbReference type="GO" id="GO:1903711">
    <property type="term" value="P:spermidine transmembrane transport"/>
    <property type="evidence" value="ECO:0007669"/>
    <property type="project" value="TreeGrafter"/>
</dbReference>